<dbReference type="Gene3D" id="3.20.20.70">
    <property type="entry name" value="Aldolase class I"/>
    <property type="match status" value="1"/>
</dbReference>
<feature type="domain" description="Carbohydrate kinase PfkB" evidence="6">
    <location>
        <begin position="9"/>
        <end position="324"/>
    </location>
</feature>
<dbReference type="Pfam" id="PF00294">
    <property type="entry name" value="PfkB"/>
    <property type="match status" value="1"/>
</dbReference>
<accession>A0A6M4GSW9</accession>
<dbReference type="InterPro" id="IPR013785">
    <property type="entry name" value="Aldolase_TIM"/>
</dbReference>
<keyword evidence="3" id="KW-0547">Nucleotide-binding</keyword>
<keyword evidence="9" id="KW-1185">Reference proteome</keyword>
<dbReference type="AlphaFoldDB" id="A0A6M4GSW9"/>
<dbReference type="CDD" id="cd01166">
    <property type="entry name" value="KdgK"/>
    <property type="match status" value="1"/>
</dbReference>
<keyword evidence="2 8" id="KW-0808">Transferase</keyword>
<dbReference type="KEGG" id="uru:DSM104443_01199"/>
<evidence type="ECO:0000259" key="6">
    <source>
        <dbReference type="Pfam" id="PF00294"/>
    </source>
</evidence>
<dbReference type="EC" id="2.7.1.92" evidence="8"/>
<dbReference type="Gene3D" id="3.40.1190.20">
    <property type="match status" value="1"/>
</dbReference>
<dbReference type="RefSeq" id="WP_171090448.1">
    <property type="nucleotide sequence ID" value="NZ_CP053069.1"/>
</dbReference>
<evidence type="ECO:0000256" key="3">
    <source>
        <dbReference type="ARBA" id="ARBA00022741"/>
    </source>
</evidence>
<evidence type="ECO:0000259" key="7">
    <source>
        <dbReference type="Pfam" id="PF09863"/>
    </source>
</evidence>
<dbReference type="InterPro" id="IPR023314">
    <property type="entry name" value="Myo_inos_IolC-like_sf"/>
</dbReference>
<dbReference type="GO" id="GO:0005524">
    <property type="term" value="F:ATP binding"/>
    <property type="evidence" value="ECO:0007669"/>
    <property type="project" value="UniProtKB-KW"/>
</dbReference>
<comment type="similarity">
    <text evidence="1">Belongs to the carbohydrate kinase PfkB family.</text>
</comment>
<dbReference type="EMBL" id="CP053069">
    <property type="protein sequence ID" value="QJR10145.1"/>
    <property type="molecule type" value="Genomic_DNA"/>
</dbReference>
<dbReference type="InterPro" id="IPR050306">
    <property type="entry name" value="PfkB_Carbo_kinase"/>
</dbReference>
<keyword evidence="4 8" id="KW-0418">Kinase</keyword>
<proteinExistence type="inferred from homology"/>
<name>A0A6M4GSW9_9PROT</name>
<reference evidence="8 9" key="1">
    <citation type="submission" date="2020-04" db="EMBL/GenBank/DDBJ databases">
        <title>Usitatibacter rugosus gen. nov., sp. nov. and Usitatibacter palustris sp. nov., novel members of Usitatibacteraceae fam. nov. within the order Nitrosomonadales isolated from soil.</title>
        <authorList>
            <person name="Huber K.J."/>
            <person name="Neumann-Schaal M."/>
            <person name="Geppert A."/>
            <person name="Luckner M."/>
            <person name="Wanner G."/>
            <person name="Overmann J."/>
        </authorList>
    </citation>
    <scope>NUCLEOTIDE SEQUENCE [LARGE SCALE GENOMIC DNA]</scope>
    <source>
        <strain evidence="8 9">0125_3</strain>
    </source>
</reference>
<organism evidence="8 9">
    <name type="scientific">Usitatibacter rugosus</name>
    <dbReference type="NCBI Taxonomy" id="2732067"/>
    <lineage>
        <taxon>Bacteria</taxon>
        <taxon>Pseudomonadati</taxon>
        <taxon>Pseudomonadota</taxon>
        <taxon>Betaproteobacteria</taxon>
        <taxon>Nitrosomonadales</taxon>
        <taxon>Usitatibacteraceae</taxon>
        <taxon>Usitatibacter</taxon>
    </lineage>
</organism>
<dbReference type="Pfam" id="PF09863">
    <property type="entry name" value="DUF2090"/>
    <property type="match status" value="1"/>
</dbReference>
<dbReference type="PANTHER" id="PTHR43085:SF49">
    <property type="entry name" value="5-DEHYDRO-2-DEOXYGLUCONOKINASE"/>
    <property type="match status" value="1"/>
</dbReference>
<dbReference type="InterPro" id="IPR029056">
    <property type="entry name" value="Ribokinase-like"/>
</dbReference>
<dbReference type="InterPro" id="IPR011611">
    <property type="entry name" value="PfkB_dom"/>
</dbReference>
<evidence type="ECO:0000313" key="8">
    <source>
        <dbReference type="EMBL" id="QJR10145.1"/>
    </source>
</evidence>
<evidence type="ECO:0000256" key="4">
    <source>
        <dbReference type="ARBA" id="ARBA00022777"/>
    </source>
</evidence>
<dbReference type="PROSITE" id="PS00584">
    <property type="entry name" value="PFKB_KINASES_2"/>
    <property type="match status" value="1"/>
</dbReference>
<sequence>MSGTAREFDLACLGRAAVDLYGEQIGTSLEGLSTFARYVGGSPANTAVGTARLGLRPAMLTRVGDEQNGRFVRAALEREGVDVSQVATDPKRLTALVFLAIRDRDDFPHLFYRDNCADMGLVEADIDPAFIRRCGAVLISGTHLSTPSTHAAVERTVHAARESGGRVILDIDYRPVLWGIVGHAGGAERAAASAAATERITGLLPACTLVVGTEEEFCVAGGSGDVLTALRNVRSHTQALLVLKRGPHGCVCFEGAIPQAVEQGLVVPGFRIEVFNVLGAGDAFMAGFLRGWLRDEPLETCCRYANACGAIVVSRHGCAPAMPTEIELHHFLTKGSSTPRLRDDADLEHVHRASVRRPLHTPLYILAFDHRSQLETIAGTDGAPGDRIAAFKALVCDAFLRCASRHPGGGVIVDDRYCEAILPRLTAAGHWVARPVELPGSIPLAFEAGGSLGLQLRTWPAEHVVKCLVFYHPDDPQELCDLQMEQMRVAARACAETGRELLLEIIPPTRVPASKHPVARALEAIYAAGIRPDWWKLPPSVDGADWKAVDKLISKNDPLCRGILVLGMEASAQHLGESFAAAVKSPWVRGFAVGRSIFAPAAEHWFAGRWNDEQVIEDVAHRYEDIIASWEAAAAAVARAPAGKEKIA</sequence>
<dbReference type="SUPFAM" id="SSF53613">
    <property type="entry name" value="Ribokinase-like"/>
    <property type="match status" value="1"/>
</dbReference>
<dbReference type="PROSITE" id="PS00583">
    <property type="entry name" value="PFKB_KINASES_1"/>
    <property type="match status" value="1"/>
</dbReference>
<evidence type="ECO:0000256" key="2">
    <source>
        <dbReference type="ARBA" id="ARBA00022679"/>
    </source>
</evidence>
<feature type="domain" description="DUF2090" evidence="7">
    <location>
        <begin position="327"/>
        <end position="632"/>
    </location>
</feature>
<gene>
    <name evidence="8" type="primary">iolC</name>
    <name evidence="8" type="ORF">DSM104443_01199</name>
</gene>
<dbReference type="InterPro" id="IPR018659">
    <property type="entry name" value="DUF2090"/>
</dbReference>
<protein>
    <submittedName>
        <fullName evidence="8">5-dehydro-2-deoxygluconokinase</fullName>
        <ecNumber evidence="8">2.7.1.92</ecNumber>
    </submittedName>
</protein>
<evidence type="ECO:0000256" key="5">
    <source>
        <dbReference type="ARBA" id="ARBA00022840"/>
    </source>
</evidence>
<keyword evidence="5" id="KW-0067">ATP-binding</keyword>
<dbReference type="NCBIfam" id="TIGR04382">
    <property type="entry name" value="myo_inos_iolC_N"/>
    <property type="match status" value="1"/>
</dbReference>
<dbReference type="InterPro" id="IPR030830">
    <property type="entry name" value="Myo_inos_IolC"/>
</dbReference>
<evidence type="ECO:0000313" key="9">
    <source>
        <dbReference type="Proteomes" id="UP000501534"/>
    </source>
</evidence>
<dbReference type="PANTHER" id="PTHR43085">
    <property type="entry name" value="HEXOKINASE FAMILY MEMBER"/>
    <property type="match status" value="1"/>
</dbReference>
<dbReference type="Proteomes" id="UP000501534">
    <property type="component" value="Chromosome"/>
</dbReference>
<dbReference type="Gene3D" id="2.20.150.10">
    <property type="entry name" value="putative 5-dehydro-2- deoxygluconokinase"/>
    <property type="match status" value="1"/>
</dbReference>
<dbReference type="GO" id="GO:0047590">
    <property type="term" value="F:5-dehydro-2-deoxygluconokinase activity"/>
    <property type="evidence" value="ECO:0007669"/>
    <property type="project" value="UniProtKB-EC"/>
</dbReference>
<evidence type="ECO:0000256" key="1">
    <source>
        <dbReference type="ARBA" id="ARBA00010688"/>
    </source>
</evidence>
<dbReference type="InterPro" id="IPR002173">
    <property type="entry name" value="Carboh/pur_kinase_PfkB_CS"/>
</dbReference>